<dbReference type="AlphaFoldDB" id="Q8DHF4"/>
<dbReference type="eggNOG" id="ENOG50347HD">
    <property type="taxonomic scope" value="Bacteria"/>
</dbReference>
<protein>
    <submittedName>
        <fullName evidence="1">Tsr2005 protein</fullName>
    </submittedName>
</protein>
<dbReference type="EMBL" id="BA000039">
    <property type="protein sequence ID" value="BAC09557.1"/>
    <property type="molecule type" value="Genomic_DNA"/>
</dbReference>
<gene>
    <name evidence="1" type="ordered locus">tsr2005</name>
</gene>
<reference evidence="1 2" key="1">
    <citation type="journal article" date="2002" name="DNA Res.">
        <title>Complete genome structure of the thermophilic cyanobacterium Thermosynechococcus elongatus BP-1.</title>
        <authorList>
            <person name="Nakamura Y."/>
            <person name="Kaneko T."/>
            <person name="Sato S."/>
            <person name="Ikeuchi M."/>
            <person name="Katoh H."/>
            <person name="Sasamoto S."/>
            <person name="Watanabe A."/>
            <person name="Iriguchi M."/>
            <person name="Kawashima K."/>
            <person name="Kimura T."/>
            <person name="Kishida Y."/>
            <person name="Kiyokawa C."/>
            <person name="Kohara M."/>
            <person name="Matsumoto M."/>
            <person name="Matsuno A."/>
            <person name="Nakazaki N."/>
            <person name="Shimpo S."/>
            <person name="Sugimoto M."/>
            <person name="Takeuchi C."/>
            <person name="Yamada M."/>
            <person name="Tabata S."/>
        </authorList>
    </citation>
    <scope>NUCLEOTIDE SEQUENCE [LARGE SCALE GENOMIC DNA]</scope>
    <source>
        <strain evidence="2">IAM M-273 / NIES-2133 / BP-1</strain>
    </source>
</reference>
<dbReference type="EnsemblBacteria" id="BAC09557">
    <property type="protein sequence ID" value="BAC09557"/>
    <property type="gene ID" value="BAC09557"/>
</dbReference>
<dbReference type="Proteomes" id="UP000000440">
    <property type="component" value="Chromosome"/>
</dbReference>
<dbReference type="STRING" id="197221.gene:10748613"/>
<proteinExistence type="predicted"/>
<evidence type="ECO:0000313" key="1">
    <source>
        <dbReference type="EMBL" id="BAC09557.1"/>
    </source>
</evidence>
<name>Q8DHF4_THEVB</name>
<evidence type="ECO:0000313" key="2">
    <source>
        <dbReference type="Proteomes" id="UP000000440"/>
    </source>
</evidence>
<keyword evidence="2" id="KW-1185">Reference proteome</keyword>
<dbReference type="KEGG" id="tel:tsr2005"/>
<sequence>MMASLFDQNFRYTDRARAIFEELQRNLHPIYRELLEEGFSPREITALVTSAAAQTENAAIAEWEEARGSSQNRTESQTTA</sequence>
<organism evidence="1 2">
    <name type="scientific">Thermosynechococcus vestitus (strain NIES-2133 / IAM M-273 / BP-1)</name>
    <dbReference type="NCBI Taxonomy" id="197221"/>
    <lineage>
        <taxon>Bacteria</taxon>
        <taxon>Bacillati</taxon>
        <taxon>Cyanobacteriota</taxon>
        <taxon>Cyanophyceae</taxon>
        <taxon>Acaryochloridales</taxon>
        <taxon>Thermosynechococcaceae</taxon>
        <taxon>Thermosynechococcus</taxon>
    </lineage>
</organism>
<dbReference type="RefSeq" id="WP_011057840.1">
    <property type="nucleotide sequence ID" value="NC_004113.1"/>
</dbReference>
<accession>Q8DHF4</accession>